<reference evidence="1 2" key="1">
    <citation type="submission" date="2020-02" db="EMBL/GenBank/DDBJ databases">
        <authorList>
            <person name="Ma Q."/>
            <person name="Huang Y."/>
            <person name="Song X."/>
            <person name="Pei D."/>
        </authorList>
    </citation>
    <scope>NUCLEOTIDE SEQUENCE [LARGE SCALE GENOMIC DNA]</scope>
    <source>
        <strain evidence="1">Sxm20200214</strain>
        <tissue evidence="1">Leaf</tissue>
    </source>
</reference>
<gene>
    <name evidence="1" type="ORF">Bca52824_040848</name>
</gene>
<name>A0A8X7UXA4_BRACI</name>
<accession>A0A8X7UXA4</accession>
<keyword evidence="2" id="KW-1185">Reference proteome</keyword>
<dbReference type="EMBL" id="JAAMPC010000009">
    <property type="protein sequence ID" value="KAG2294179.1"/>
    <property type="molecule type" value="Genomic_DNA"/>
</dbReference>
<evidence type="ECO:0000313" key="2">
    <source>
        <dbReference type="Proteomes" id="UP000886595"/>
    </source>
</evidence>
<comment type="caution">
    <text evidence="1">The sequence shown here is derived from an EMBL/GenBank/DDBJ whole genome shotgun (WGS) entry which is preliminary data.</text>
</comment>
<proteinExistence type="predicted"/>
<sequence length="59" mass="6336">MVAENTDPHPGYVDSSPYETEFADATTAAHAAAESAERVSFAARAAAELSSKERMRMTM</sequence>
<dbReference type="Proteomes" id="UP000886595">
    <property type="component" value="Unassembled WGS sequence"/>
</dbReference>
<protein>
    <submittedName>
        <fullName evidence="1">Uncharacterized protein</fullName>
    </submittedName>
</protein>
<evidence type="ECO:0000313" key="1">
    <source>
        <dbReference type="EMBL" id="KAG2294179.1"/>
    </source>
</evidence>
<dbReference type="AlphaFoldDB" id="A0A8X7UXA4"/>
<organism evidence="1 2">
    <name type="scientific">Brassica carinata</name>
    <name type="common">Ethiopian mustard</name>
    <name type="synonym">Abyssinian cabbage</name>
    <dbReference type="NCBI Taxonomy" id="52824"/>
    <lineage>
        <taxon>Eukaryota</taxon>
        <taxon>Viridiplantae</taxon>
        <taxon>Streptophyta</taxon>
        <taxon>Embryophyta</taxon>
        <taxon>Tracheophyta</taxon>
        <taxon>Spermatophyta</taxon>
        <taxon>Magnoliopsida</taxon>
        <taxon>eudicotyledons</taxon>
        <taxon>Gunneridae</taxon>
        <taxon>Pentapetalae</taxon>
        <taxon>rosids</taxon>
        <taxon>malvids</taxon>
        <taxon>Brassicales</taxon>
        <taxon>Brassicaceae</taxon>
        <taxon>Brassiceae</taxon>
        <taxon>Brassica</taxon>
    </lineage>
</organism>